<comment type="caution">
    <text evidence="1">The sequence shown here is derived from an EMBL/GenBank/DDBJ whole genome shotgun (WGS) entry which is preliminary data.</text>
</comment>
<evidence type="ECO:0000313" key="2">
    <source>
        <dbReference type="Proteomes" id="UP001177021"/>
    </source>
</evidence>
<gene>
    <name evidence="1" type="ORF">MILVUS5_LOCUS34599</name>
</gene>
<accession>A0ACB0LMV7</accession>
<reference evidence="1" key="1">
    <citation type="submission" date="2023-10" db="EMBL/GenBank/DDBJ databases">
        <authorList>
            <person name="Rodriguez Cubillos JULIANA M."/>
            <person name="De Vega J."/>
        </authorList>
    </citation>
    <scope>NUCLEOTIDE SEQUENCE</scope>
</reference>
<dbReference type="Proteomes" id="UP001177021">
    <property type="component" value="Unassembled WGS sequence"/>
</dbReference>
<proteinExistence type="predicted"/>
<dbReference type="EMBL" id="CASHSV030000615">
    <property type="protein sequence ID" value="CAJ2670586.1"/>
    <property type="molecule type" value="Genomic_DNA"/>
</dbReference>
<protein>
    <submittedName>
        <fullName evidence="1">Uncharacterized protein</fullName>
    </submittedName>
</protein>
<name>A0ACB0LMV7_TRIPR</name>
<organism evidence="1 2">
    <name type="scientific">Trifolium pratense</name>
    <name type="common">Red clover</name>
    <dbReference type="NCBI Taxonomy" id="57577"/>
    <lineage>
        <taxon>Eukaryota</taxon>
        <taxon>Viridiplantae</taxon>
        <taxon>Streptophyta</taxon>
        <taxon>Embryophyta</taxon>
        <taxon>Tracheophyta</taxon>
        <taxon>Spermatophyta</taxon>
        <taxon>Magnoliopsida</taxon>
        <taxon>eudicotyledons</taxon>
        <taxon>Gunneridae</taxon>
        <taxon>Pentapetalae</taxon>
        <taxon>rosids</taxon>
        <taxon>fabids</taxon>
        <taxon>Fabales</taxon>
        <taxon>Fabaceae</taxon>
        <taxon>Papilionoideae</taxon>
        <taxon>50 kb inversion clade</taxon>
        <taxon>NPAAA clade</taxon>
        <taxon>Hologalegina</taxon>
        <taxon>IRL clade</taxon>
        <taxon>Trifolieae</taxon>
        <taxon>Trifolium</taxon>
    </lineage>
</organism>
<keyword evidence="2" id="KW-1185">Reference proteome</keyword>
<evidence type="ECO:0000313" key="1">
    <source>
        <dbReference type="EMBL" id="CAJ2670586.1"/>
    </source>
</evidence>
<sequence>MASNQKEVKLFGIVGSPFVTRVEIALNLKGVEYKFVEEKWKDFSDTLIKYNPVYKKVPVLVHNDKPISESLVILEYIDETWTPNSILPSDPYKRALARFWAKYIDESVGAVQKVAFTLDEKEREKYIEEMQASFQILENELKDKFFGGEEIGLVDITAAFIASWVPIIEEVIGLKLLTSEKFPKLYQWSQDFINHQVVKEKLPNRETQVTKFKALHESLVASK</sequence>